<dbReference type="EMBL" id="WNTK01026032">
    <property type="protein sequence ID" value="KAG9461222.1"/>
    <property type="molecule type" value="Genomic_DNA"/>
</dbReference>
<keyword evidence="2" id="KW-0472">Membrane</keyword>
<evidence type="ECO:0000313" key="4">
    <source>
        <dbReference type="Proteomes" id="UP000770717"/>
    </source>
</evidence>
<evidence type="ECO:0000313" key="3">
    <source>
        <dbReference type="EMBL" id="KAG9461222.1"/>
    </source>
</evidence>
<feature type="compositionally biased region" description="Basic and acidic residues" evidence="1">
    <location>
        <begin position="27"/>
        <end position="36"/>
    </location>
</feature>
<feature type="compositionally biased region" description="Polar residues" evidence="1">
    <location>
        <begin position="9"/>
        <end position="22"/>
    </location>
</feature>
<sequence length="83" mass="9034">MGAAETGQRMVNSQQHLPTTVPVSHDGPADGRKDPPSKAVMTSTLERRRATSGFSVAAASFVQFSMIYAMGWRLTLLPRQTSR</sequence>
<name>A0A8J6AZU2_ELECQ</name>
<reference evidence="3" key="1">
    <citation type="thesis" date="2020" institute="ProQuest LLC" country="789 East Eisenhower Parkway, Ann Arbor, MI, USA">
        <title>Comparative Genomics and Chromosome Evolution.</title>
        <authorList>
            <person name="Mudd A.B."/>
        </authorList>
    </citation>
    <scope>NUCLEOTIDE SEQUENCE</scope>
    <source>
        <strain evidence="3">HN-11 Male</strain>
        <tissue evidence="3">Kidney and liver</tissue>
    </source>
</reference>
<proteinExistence type="predicted"/>
<dbReference type="AlphaFoldDB" id="A0A8J6AZU2"/>
<keyword evidence="2" id="KW-0812">Transmembrane</keyword>
<feature type="transmembrane region" description="Helical" evidence="2">
    <location>
        <begin position="54"/>
        <end position="74"/>
    </location>
</feature>
<evidence type="ECO:0000256" key="2">
    <source>
        <dbReference type="SAM" id="Phobius"/>
    </source>
</evidence>
<dbReference type="Proteomes" id="UP000770717">
    <property type="component" value="Unassembled WGS sequence"/>
</dbReference>
<keyword evidence="4" id="KW-1185">Reference proteome</keyword>
<accession>A0A8J6AZU2</accession>
<feature type="region of interest" description="Disordered" evidence="1">
    <location>
        <begin position="1"/>
        <end position="47"/>
    </location>
</feature>
<protein>
    <submittedName>
        <fullName evidence="3">Uncharacterized protein</fullName>
    </submittedName>
</protein>
<organism evidence="3 4">
    <name type="scientific">Eleutherodactylus coqui</name>
    <name type="common">Puerto Rican coqui</name>
    <dbReference type="NCBI Taxonomy" id="57060"/>
    <lineage>
        <taxon>Eukaryota</taxon>
        <taxon>Metazoa</taxon>
        <taxon>Chordata</taxon>
        <taxon>Craniata</taxon>
        <taxon>Vertebrata</taxon>
        <taxon>Euteleostomi</taxon>
        <taxon>Amphibia</taxon>
        <taxon>Batrachia</taxon>
        <taxon>Anura</taxon>
        <taxon>Neobatrachia</taxon>
        <taxon>Hyloidea</taxon>
        <taxon>Eleutherodactylidae</taxon>
        <taxon>Eleutherodactylinae</taxon>
        <taxon>Eleutherodactylus</taxon>
        <taxon>Eleutherodactylus</taxon>
    </lineage>
</organism>
<comment type="caution">
    <text evidence="3">The sequence shown here is derived from an EMBL/GenBank/DDBJ whole genome shotgun (WGS) entry which is preliminary data.</text>
</comment>
<evidence type="ECO:0000256" key="1">
    <source>
        <dbReference type="SAM" id="MobiDB-lite"/>
    </source>
</evidence>
<keyword evidence="2" id="KW-1133">Transmembrane helix</keyword>
<gene>
    <name evidence="3" type="ORF">GDO78_017626</name>
</gene>